<comment type="caution">
    <text evidence="3">The sequence shown here is derived from an EMBL/GenBank/DDBJ whole genome shotgun (WGS) entry which is preliminary data.</text>
</comment>
<reference evidence="3 4" key="1">
    <citation type="journal article" date="2016" name="Nat. Commun.">
        <title>Thousands of microbial genomes shed light on interconnected biogeochemical processes in an aquifer system.</title>
        <authorList>
            <person name="Anantharaman K."/>
            <person name="Brown C.T."/>
            <person name="Hug L.A."/>
            <person name="Sharon I."/>
            <person name="Castelle C.J."/>
            <person name="Probst A.J."/>
            <person name="Thomas B.C."/>
            <person name="Singh A."/>
            <person name="Wilkins M.J."/>
            <person name="Karaoz U."/>
            <person name="Brodie E.L."/>
            <person name="Williams K.H."/>
            <person name="Hubbard S.S."/>
            <person name="Banfield J.F."/>
        </authorList>
    </citation>
    <scope>NUCLEOTIDE SEQUENCE [LARGE SCALE GENOMIC DNA]</scope>
</reference>
<keyword evidence="1" id="KW-0051">Antiviral defense</keyword>
<proteinExistence type="predicted"/>
<organism evidence="3 4">
    <name type="scientific">Candidatus Fischerbacteria bacterium RBG_13_37_8</name>
    <dbReference type="NCBI Taxonomy" id="1817863"/>
    <lineage>
        <taxon>Bacteria</taxon>
        <taxon>Candidatus Fischeribacteriota</taxon>
    </lineage>
</organism>
<dbReference type="EMBL" id="MFGW01000002">
    <property type="protein sequence ID" value="OGF68319.1"/>
    <property type="molecule type" value="Genomic_DNA"/>
</dbReference>
<evidence type="ECO:0000313" key="3">
    <source>
        <dbReference type="EMBL" id="OGF68319.1"/>
    </source>
</evidence>
<evidence type="ECO:0000256" key="1">
    <source>
        <dbReference type="ARBA" id="ARBA00023118"/>
    </source>
</evidence>
<dbReference type="STRING" id="1817863.A2Y62_11515"/>
<accession>A0A1F5VY11</accession>
<protein>
    <submittedName>
        <fullName evidence="3">CRISPR-associated protein</fullName>
    </submittedName>
</protein>
<dbReference type="Proteomes" id="UP000178943">
    <property type="component" value="Unassembled WGS sequence"/>
</dbReference>
<dbReference type="InterPro" id="IPR005537">
    <property type="entry name" value="RAMP_III_fam"/>
</dbReference>
<dbReference type="GO" id="GO:0051607">
    <property type="term" value="P:defense response to virus"/>
    <property type="evidence" value="ECO:0007669"/>
    <property type="project" value="UniProtKB-KW"/>
</dbReference>
<evidence type="ECO:0000313" key="4">
    <source>
        <dbReference type="Proteomes" id="UP000178943"/>
    </source>
</evidence>
<feature type="domain" description="CRISPR type III-associated protein" evidence="2">
    <location>
        <begin position="142"/>
        <end position="338"/>
    </location>
</feature>
<sequence length="372" mass="42375">MNSQYDFYASFQIETKEDVDDLTRGSGKYAEIQDVHSRIMLLSTAFGINSEFPDRRGNPGKIDADVYAKVGEGDYASGLKALIHSNGNFNEYISCKLSELYLLDINSSIDISALPKGSWVIEFPITLAKPFISRDDVPLYIIENQVRKEKVFGVPFISAMAWKGNLRWAMMKASLEPKVNDPNKFNEIRFQHTLLFGTEKASGEDKGWTCYLDGLCYRAKEEYRNKLKEKFGKEDVPNLAGMLHFYATFWDRIDMEVINPHDRKTKTGKNPIYFEVVPAGAKGFFRLVYAPFYHFELHTDEELKEEIAKDLLNVIAGLKEIMITYGFSAKKSSGYGVIKNSWDESASKLVIKDFVPEEKFGNFGELEAIVKK</sequence>
<evidence type="ECO:0000259" key="2">
    <source>
        <dbReference type="Pfam" id="PF03787"/>
    </source>
</evidence>
<dbReference type="Pfam" id="PF03787">
    <property type="entry name" value="RAMPs"/>
    <property type="match status" value="1"/>
</dbReference>
<dbReference type="AlphaFoldDB" id="A0A1F5VY11"/>
<name>A0A1F5VY11_9BACT</name>
<gene>
    <name evidence="3" type="ORF">A2Y62_11515</name>
</gene>